<dbReference type="PROSITE" id="PS51352">
    <property type="entry name" value="THIOREDOXIN_2"/>
    <property type="match status" value="1"/>
</dbReference>
<dbReference type="PANTHER" id="PTHR11592:SF78">
    <property type="entry name" value="GLUTATHIONE PEROXIDASE"/>
    <property type="match status" value="1"/>
</dbReference>
<feature type="domain" description="Thioredoxin" evidence="6">
    <location>
        <begin position="1"/>
        <end position="163"/>
    </location>
</feature>
<accession>A0A6N8KU06</accession>
<dbReference type="EMBL" id="WSQA01000002">
    <property type="protein sequence ID" value="MVZ60940.1"/>
    <property type="molecule type" value="Genomic_DNA"/>
</dbReference>
<dbReference type="RefSeq" id="WP_160367592.1">
    <property type="nucleotide sequence ID" value="NZ_WSQA01000002.1"/>
</dbReference>
<evidence type="ECO:0000256" key="4">
    <source>
        <dbReference type="PIRSR" id="PIRSR000303-1"/>
    </source>
</evidence>
<gene>
    <name evidence="7" type="ORF">GQF63_02780</name>
</gene>
<dbReference type="PRINTS" id="PR01011">
    <property type="entry name" value="GLUTPROXDASE"/>
</dbReference>
<name>A0A6N8KU06_9SPHI</name>
<dbReference type="OrthoDB" id="9789406at2"/>
<dbReference type="Proteomes" id="UP000435036">
    <property type="component" value="Unassembled WGS sequence"/>
</dbReference>
<dbReference type="AlphaFoldDB" id="A0A6N8KU06"/>
<dbReference type="SUPFAM" id="SSF52833">
    <property type="entry name" value="Thioredoxin-like"/>
    <property type="match status" value="1"/>
</dbReference>
<dbReference type="InterPro" id="IPR000889">
    <property type="entry name" value="Glutathione_peroxidase"/>
</dbReference>
<comment type="similarity">
    <text evidence="1 5">Belongs to the glutathione peroxidase family.</text>
</comment>
<dbReference type="PROSITE" id="PS51355">
    <property type="entry name" value="GLUTATHIONE_PEROXID_3"/>
    <property type="match status" value="1"/>
</dbReference>
<dbReference type="InterPro" id="IPR013766">
    <property type="entry name" value="Thioredoxin_domain"/>
</dbReference>
<organism evidence="7 8">
    <name type="scientific">Sphingobacterium humi</name>
    <dbReference type="NCBI Taxonomy" id="1796905"/>
    <lineage>
        <taxon>Bacteria</taxon>
        <taxon>Pseudomonadati</taxon>
        <taxon>Bacteroidota</taxon>
        <taxon>Sphingobacteriia</taxon>
        <taxon>Sphingobacteriales</taxon>
        <taxon>Sphingobacteriaceae</taxon>
        <taxon>Sphingobacterium</taxon>
    </lineage>
</organism>
<dbReference type="Gene3D" id="3.40.30.10">
    <property type="entry name" value="Glutaredoxin"/>
    <property type="match status" value="1"/>
</dbReference>
<keyword evidence="2 5" id="KW-0575">Peroxidase</keyword>
<evidence type="ECO:0000256" key="5">
    <source>
        <dbReference type="RuleBase" id="RU000499"/>
    </source>
</evidence>
<dbReference type="Pfam" id="PF00255">
    <property type="entry name" value="GSHPx"/>
    <property type="match status" value="1"/>
</dbReference>
<sequence length="166" mass="19420">MKPTVYDFDALEFNGRKKSLKDFEGKVLLIVNTASKCFFTKQFKTLENLYRKYNKLGFEILAFPSNDFRNQEPLTGRTLETFCRVQQQVSFPVFKRIHVVGEYTDPLYRYLSDESINGKVDSSPLWNFHKYLVDRNGEVVDFFYSITSPMSKKVHSKIEELLSKAS</sequence>
<dbReference type="GO" id="GO:0004601">
    <property type="term" value="F:peroxidase activity"/>
    <property type="evidence" value="ECO:0007669"/>
    <property type="project" value="UniProtKB-KW"/>
</dbReference>
<keyword evidence="8" id="KW-1185">Reference proteome</keyword>
<reference evidence="7 8" key="1">
    <citation type="submission" date="2019-12" db="EMBL/GenBank/DDBJ databases">
        <authorList>
            <person name="Dong K."/>
        </authorList>
    </citation>
    <scope>NUCLEOTIDE SEQUENCE [LARGE SCALE GENOMIC DNA]</scope>
    <source>
        <strain evidence="7 8">JCM 31225</strain>
    </source>
</reference>
<dbReference type="GO" id="GO:0034599">
    <property type="term" value="P:cellular response to oxidative stress"/>
    <property type="evidence" value="ECO:0007669"/>
    <property type="project" value="TreeGrafter"/>
</dbReference>
<evidence type="ECO:0000256" key="2">
    <source>
        <dbReference type="ARBA" id="ARBA00022559"/>
    </source>
</evidence>
<dbReference type="PIRSF" id="PIRSF000303">
    <property type="entry name" value="Glutathion_perox"/>
    <property type="match status" value="1"/>
</dbReference>
<evidence type="ECO:0000313" key="8">
    <source>
        <dbReference type="Proteomes" id="UP000435036"/>
    </source>
</evidence>
<proteinExistence type="inferred from homology"/>
<evidence type="ECO:0000256" key="3">
    <source>
        <dbReference type="ARBA" id="ARBA00023002"/>
    </source>
</evidence>
<evidence type="ECO:0000259" key="6">
    <source>
        <dbReference type="PROSITE" id="PS51352"/>
    </source>
</evidence>
<dbReference type="InterPro" id="IPR036249">
    <property type="entry name" value="Thioredoxin-like_sf"/>
</dbReference>
<dbReference type="PANTHER" id="PTHR11592">
    <property type="entry name" value="GLUTATHIONE PEROXIDASE"/>
    <property type="match status" value="1"/>
</dbReference>
<feature type="active site" evidence="4">
    <location>
        <position position="37"/>
    </location>
</feature>
<evidence type="ECO:0000256" key="1">
    <source>
        <dbReference type="ARBA" id="ARBA00006926"/>
    </source>
</evidence>
<protein>
    <recommendedName>
        <fullName evidence="5">Glutathione peroxidase</fullName>
    </recommendedName>
</protein>
<dbReference type="CDD" id="cd00340">
    <property type="entry name" value="GSH_Peroxidase"/>
    <property type="match status" value="1"/>
</dbReference>
<comment type="caution">
    <text evidence="7">The sequence shown here is derived from an EMBL/GenBank/DDBJ whole genome shotgun (WGS) entry which is preliminary data.</text>
</comment>
<evidence type="ECO:0000313" key="7">
    <source>
        <dbReference type="EMBL" id="MVZ60940.1"/>
    </source>
</evidence>
<keyword evidence="3 5" id="KW-0560">Oxidoreductase</keyword>